<organism evidence="4 5">
    <name type="scientific">Micromonospora echinospora</name>
    <name type="common">Micromonospora purpurea</name>
    <dbReference type="NCBI Taxonomy" id="1877"/>
    <lineage>
        <taxon>Bacteria</taxon>
        <taxon>Bacillati</taxon>
        <taxon>Actinomycetota</taxon>
        <taxon>Actinomycetes</taxon>
        <taxon>Micromonosporales</taxon>
        <taxon>Micromonosporaceae</taxon>
        <taxon>Micromonospora</taxon>
    </lineage>
</organism>
<keyword evidence="2" id="KW-0964">Secreted</keyword>
<comment type="similarity">
    <text evidence="2">Belongs to the polysaccharide lyase 1 family.</text>
</comment>
<dbReference type="InterPro" id="IPR006626">
    <property type="entry name" value="PbH1"/>
</dbReference>
<sequence length="355" mass="36763">MRHPRVNGRRPRRALSIGAAALIVAAIVPLAPAVGATPIPRSAAGTATPQTTGAVGTPTGFAAVSGWGQNGTTGGAGGPTVTVNTASEFLAAIARTGPLIIKVDGMIALPGPMHNVTSDKTIVGLGAHSGFTGGGLNIGLGANDDVTSPPANRVHNVIIQNLTFDDWADDAVNVQMFSHHVWIDHNTFVGGFDGAADVKRGSSFVTVSWNHSTHGKNMLAGASAENGAQDSGRLNITYHHNFFDGTVERNPWVRFGNPVHVYNNYYRNISKYGVRSTSDAGILVEGNYFQDVPVPFQLSGGGGTTGNLVSRNNCFANSGTPQTGGSVKPVPYTYQLQPCQDVPALVTAGAGAGKL</sequence>
<dbReference type="EMBL" id="LT607413">
    <property type="protein sequence ID" value="SCE96128.1"/>
    <property type="molecule type" value="Genomic_DNA"/>
</dbReference>
<reference evidence="5" key="1">
    <citation type="submission" date="2016-06" db="EMBL/GenBank/DDBJ databases">
        <authorList>
            <person name="Varghese N."/>
            <person name="Submissions Spin"/>
        </authorList>
    </citation>
    <scope>NUCLEOTIDE SEQUENCE [LARGE SCALE GENOMIC DNA]</scope>
    <source>
        <strain evidence="5">DSM 43816</strain>
    </source>
</reference>
<dbReference type="AlphaFoldDB" id="A0A1C4WIW2"/>
<keyword evidence="2" id="KW-0119">Carbohydrate metabolism</keyword>
<dbReference type="InterPro" id="IPR012334">
    <property type="entry name" value="Pectin_lyas_fold"/>
</dbReference>
<name>A0A1C4WIW2_MICEC</name>
<keyword evidence="1 2" id="KW-0456">Lyase</keyword>
<feature type="domain" description="Pectate lyase" evidence="3">
    <location>
        <begin position="76"/>
        <end position="295"/>
    </location>
</feature>
<dbReference type="PANTHER" id="PTHR31683:SF18">
    <property type="entry name" value="PECTATE LYASE 21-RELATED"/>
    <property type="match status" value="1"/>
</dbReference>
<dbReference type="Proteomes" id="UP000198253">
    <property type="component" value="Chromosome I"/>
</dbReference>
<dbReference type="PANTHER" id="PTHR31683">
    <property type="entry name" value="PECTATE LYASE 18-RELATED"/>
    <property type="match status" value="1"/>
</dbReference>
<keyword evidence="2" id="KW-0624">Polysaccharide degradation</keyword>
<gene>
    <name evidence="4" type="ORF">GA0070618_2232</name>
</gene>
<dbReference type="InterPro" id="IPR045032">
    <property type="entry name" value="PEL"/>
</dbReference>
<evidence type="ECO:0000313" key="5">
    <source>
        <dbReference type="Proteomes" id="UP000198253"/>
    </source>
</evidence>
<dbReference type="GO" id="GO:0030570">
    <property type="term" value="F:pectate lyase activity"/>
    <property type="evidence" value="ECO:0007669"/>
    <property type="project" value="InterPro"/>
</dbReference>
<keyword evidence="5" id="KW-1185">Reference proteome</keyword>
<evidence type="ECO:0000256" key="1">
    <source>
        <dbReference type="ARBA" id="ARBA00023239"/>
    </source>
</evidence>
<dbReference type="GO" id="GO:0000272">
    <property type="term" value="P:polysaccharide catabolic process"/>
    <property type="evidence" value="ECO:0007669"/>
    <property type="project" value="UniProtKB-KW"/>
</dbReference>
<evidence type="ECO:0000259" key="3">
    <source>
        <dbReference type="SMART" id="SM00656"/>
    </source>
</evidence>
<protein>
    <submittedName>
        <fullName evidence="4">Pectate lyase</fullName>
    </submittedName>
</protein>
<dbReference type="Gene3D" id="2.160.20.10">
    <property type="entry name" value="Single-stranded right-handed beta-helix, Pectin lyase-like"/>
    <property type="match status" value="1"/>
</dbReference>
<dbReference type="InParanoid" id="A0A1C4WIW2"/>
<comment type="subcellular location">
    <subcellularLocation>
        <location evidence="2">Secreted</location>
    </subcellularLocation>
</comment>
<proteinExistence type="inferred from homology"/>
<evidence type="ECO:0000313" key="4">
    <source>
        <dbReference type="EMBL" id="SCE96128.1"/>
    </source>
</evidence>
<dbReference type="SMART" id="SM00710">
    <property type="entry name" value="PbH1"/>
    <property type="match status" value="4"/>
</dbReference>
<dbReference type="InterPro" id="IPR011050">
    <property type="entry name" value="Pectin_lyase_fold/virulence"/>
</dbReference>
<dbReference type="InterPro" id="IPR002022">
    <property type="entry name" value="Pec_lyase"/>
</dbReference>
<dbReference type="SUPFAM" id="SSF51126">
    <property type="entry name" value="Pectin lyase-like"/>
    <property type="match status" value="1"/>
</dbReference>
<dbReference type="Pfam" id="PF00544">
    <property type="entry name" value="Pectate_lyase_4"/>
    <property type="match status" value="1"/>
</dbReference>
<evidence type="ECO:0000256" key="2">
    <source>
        <dbReference type="RuleBase" id="RU361173"/>
    </source>
</evidence>
<dbReference type="GO" id="GO:0005576">
    <property type="term" value="C:extracellular region"/>
    <property type="evidence" value="ECO:0007669"/>
    <property type="project" value="UniProtKB-SubCell"/>
</dbReference>
<dbReference type="SMART" id="SM00656">
    <property type="entry name" value="Amb_all"/>
    <property type="match status" value="1"/>
</dbReference>
<accession>A0A1C4WIW2</accession>